<evidence type="ECO:0000313" key="3">
    <source>
        <dbReference type="Proteomes" id="UP001589532"/>
    </source>
</evidence>
<dbReference type="RefSeq" id="WP_345000487.1">
    <property type="nucleotide sequence ID" value="NZ_BAAAXV010000009.1"/>
</dbReference>
<gene>
    <name evidence="2" type="ORF">ACFFSA_35235</name>
</gene>
<comment type="caution">
    <text evidence="2">The sequence shown here is derived from an EMBL/GenBank/DDBJ whole genome shotgun (WGS) entry which is preliminary data.</text>
</comment>
<evidence type="ECO:0000256" key="1">
    <source>
        <dbReference type="SAM" id="MobiDB-lite"/>
    </source>
</evidence>
<organism evidence="2 3">
    <name type="scientific">Nonomuraea helvata</name>
    <dbReference type="NCBI Taxonomy" id="37484"/>
    <lineage>
        <taxon>Bacteria</taxon>
        <taxon>Bacillati</taxon>
        <taxon>Actinomycetota</taxon>
        <taxon>Actinomycetes</taxon>
        <taxon>Streptosporangiales</taxon>
        <taxon>Streptosporangiaceae</taxon>
        <taxon>Nonomuraea</taxon>
    </lineage>
</organism>
<sequence>MTAPLEADAILNDLDAPASIAHLHQHLRAVASGEDPRVWEDPIPIDAMASLPEFPTEVFPEPIAAMVLGVAAEMQVPPDMPGCLVLAALATGAGGRAEVRVRGQWREPLNLYTAVAAAPGMGKSPVFNAVMAPVFAAESRLQDRVRPKIKELEAEQRRAKARAEAARRRSKSPEDEEAAADALQQAEEIEIPVLPRLYVDDVTPETGTTVLAEQGGRMAVLSSEGAFLENIMGRYSSGKPNLELALKGHAGDRLRVDRRARAESVERPALTVGVCIQPQMLEDLSGSKQMHGRGALARVLFCLPPDLVGHRNVRHEANLDEDVLRTYMDLMTNLIADLADVDEMVTVELLPEAVEAHLRFREEIEPRLRRGTGDLESLREWASKLGGHTVRLAGLLHLAENTMDGLQKPISADTMRKAIRLARYFTDHAMAAFGIMRANPLLDPARAVLAWIRKASHAEITVRQVQRGFQKRFGTSEDVARVLSLLEEYGYLRFIEAAPTGGRKSLRYAVNPQIFGDTVTEAS</sequence>
<evidence type="ECO:0000313" key="2">
    <source>
        <dbReference type="EMBL" id="MFB9628368.1"/>
    </source>
</evidence>
<accession>A0ABV5SC17</accession>
<dbReference type="Proteomes" id="UP001589532">
    <property type="component" value="Unassembled WGS sequence"/>
</dbReference>
<keyword evidence="3" id="KW-1185">Reference proteome</keyword>
<name>A0ABV5SC17_9ACTN</name>
<dbReference type="InterPro" id="IPR025048">
    <property type="entry name" value="DUF3987"/>
</dbReference>
<reference evidence="2 3" key="1">
    <citation type="submission" date="2024-09" db="EMBL/GenBank/DDBJ databases">
        <authorList>
            <person name="Sun Q."/>
            <person name="Mori K."/>
        </authorList>
    </citation>
    <scope>NUCLEOTIDE SEQUENCE [LARGE SCALE GENOMIC DNA]</scope>
    <source>
        <strain evidence="2 3">JCM 3143</strain>
    </source>
</reference>
<proteinExistence type="predicted"/>
<feature type="compositionally biased region" description="Basic and acidic residues" evidence="1">
    <location>
        <begin position="156"/>
        <end position="173"/>
    </location>
</feature>
<protein>
    <submittedName>
        <fullName evidence="2">YfjI family protein</fullName>
    </submittedName>
</protein>
<dbReference type="EMBL" id="JBHMBW010000041">
    <property type="protein sequence ID" value="MFB9628368.1"/>
    <property type="molecule type" value="Genomic_DNA"/>
</dbReference>
<dbReference type="Pfam" id="PF13148">
    <property type="entry name" value="DUF3987"/>
    <property type="match status" value="1"/>
</dbReference>
<feature type="region of interest" description="Disordered" evidence="1">
    <location>
        <begin position="156"/>
        <end position="182"/>
    </location>
</feature>